<evidence type="ECO:0000313" key="2">
    <source>
        <dbReference type="Proteomes" id="UP000295110"/>
    </source>
</evidence>
<accession>A0A4R3VLJ2</accession>
<comment type="caution">
    <text evidence="1">The sequence shown here is derived from an EMBL/GenBank/DDBJ whole genome shotgun (WGS) entry which is preliminary data.</text>
</comment>
<sequence>MNVSPPDFVTVDMRGLKAALVDFAKAKRTSVSVVVRDAVARELGDVAGHAAGQPHAPGPGPCSDRWVKLSIRVTQAEAERIDAGAGAARLSRGAYLVGLANGVPVLTSGGSRAEMIMSLVASCAELSTLSRNVHQFMALPQEGNVQRALEYRGTLDSLAGDVRKHLMLCPLPDASQGCVEPP</sequence>
<protein>
    <submittedName>
        <fullName evidence="1">Uncharacterized protein</fullName>
    </submittedName>
</protein>
<reference evidence="1 2" key="1">
    <citation type="submission" date="2019-03" db="EMBL/GenBank/DDBJ databases">
        <title>Genomic Encyclopedia of Type Strains, Phase IV (KMG-IV): sequencing the most valuable type-strain genomes for metagenomic binning, comparative biology and taxonomic classification.</title>
        <authorList>
            <person name="Goeker M."/>
        </authorList>
    </citation>
    <scope>NUCLEOTIDE SEQUENCE [LARGE SCALE GENOMIC DNA]</scope>
    <source>
        <strain evidence="1 2">DSM 654</strain>
    </source>
</reference>
<dbReference type="Proteomes" id="UP000295110">
    <property type="component" value="Unassembled WGS sequence"/>
</dbReference>
<organism evidence="1 2">
    <name type="scientific">Roseateles saccharophilus</name>
    <name type="common">Pseudomonas saccharophila</name>
    <dbReference type="NCBI Taxonomy" id="304"/>
    <lineage>
        <taxon>Bacteria</taxon>
        <taxon>Pseudomonadati</taxon>
        <taxon>Pseudomonadota</taxon>
        <taxon>Betaproteobacteria</taxon>
        <taxon>Burkholderiales</taxon>
        <taxon>Sphaerotilaceae</taxon>
        <taxon>Roseateles</taxon>
    </lineage>
</organism>
<proteinExistence type="predicted"/>
<dbReference type="RefSeq" id="WP_132569812.1">
    <property type="nucleotide sequence ID" value="NZ_CBCSGL010000006.1"/>
</dbReference>
<gene>
    <name evidence="1" type="ORF">EV671_1002255</name>
</gene>
<name>A0A4R3VLJ2_ROSSA</name>
<dbReference type="AlphaFoldDB" id="A0A4R3VLJ2"/>
<keyword evidence="2" id="KW-1185">Reference proteome</keyword>
<dbReference type="OrthoDB" id="8902020at2"/>
<dbReference type="EMBL" id="SMBU01000002">
    <property type="protein sequence ID" value="TCV03985.1"/>
    <property type="molecule type" value="Genomic_DNA"/>
</dbReference>
<evidence type="ECO:0000313" key="1">
    <source>
        <dbReference type="EMBL" id="TCV03985.1"/>
    </source>
</evidence>